<accession>A0A821LP00</accession>
<gene>
    <name evidence="1" type="ORF">OVN521_LOCUS50253</name>
</gene>
<organism evidence="1 2">
    <name type="scientific">Rotaria magnacalcarata</name>
    <dbReference type="NCBI Taxonomy" id="392030"/>
    <lineage>
        <taxon>Eukaryota</taxon>
        <taxon>Metazoa</taxon>
        <taxon>Spiralia</taxon>
        <taxon>Gnathifera</taxon>
        <taxon>Rotifera</taxon>
        <taxon>Eurotatoria</taxon>
        <taxon>Bdelloidea</taxon>
        <taxon>Philodinida</taxon>
        <taxon>Philodinidae</taxon>
        <taxon>Rotaria</taxon>
    </lineage>
</organism>
<keyword evidence="2" id="KW-1185">Reference proteome</keyword>
<protein>
    <submittedName>
        <fullName evidence="1">Uncharacterized protein</fullName>
    </submittedName>
</protein>
<name>A0A821LP00_9BILA</name>
<evidence type="ECO:0000313" key="2">
    <source>
        <dbReference type="Proteomes" id="UP000663866"/>
    </source>
</evidence>
<comment type="caution">
    <text evidence="1">The sequence shown here is derived from an EMBL/GenBank/DDBJ whole genome shotgun (WGS) entry which is preliminary data.</text>
</comment>
<dbReference type="Proteomes" id="UP000663866">
    <property type="component" value="Unassembled WGS sequence"/>
</dbReference>
<proteinExistence type="predicted"/>
<reference evidence="1" key="1">
    <citation type="submission" date="2021-02" db="EMBL/GenBank/DDBJ databases">
        <authorList>
            <person name="Nowell W R."/>
        </authorList>
    </citation>
    <scope>NUCLEOTIDE SEQUENCE</scope>
</reference>
<dbReference type="AlphaFoldDB" id="A0A821LP00"/>
<dbReference type="Gene3D" id="1.20.920.20">
    <property type="match status" value="1"/>
</dbReference>
<dbReference type="EMBL" id="CAJOBG010114674">
    <property type="protein sequence ID" value="CAF4753970.1"/>
    <property type="molecule type" value="Genomic_DNA"/>
</dbReference>
<evidence type="ECO:0000313" key="1">
    <source>
        <dbReference type="EMBL" id="CAF4753970.1"/>
    </source>
</evidence>
<feature type="non-terminal residue" evidence="1">
    <location>
        <position position="1"/>
    </location>
</feature>
<sequence length="46" mass="5218">IKVLRLNQSTIAELHSYAKPPDEVSTVMRATFLLLGHSEREIQVII</sequence>